<dbReference type="GO" id="GO:0045259">
    <property type="term" value="C:proton-transporting ATP synthase complex"/>
    <property type="evidence" value="ECO:0007669"/>
    <property type="project" value="UniProtKB-KW"/>
</dbReference>
<evidence type="ECO:0000256" key="8">
    <source>
        <dbReference type="HAMAP-Rule" id="MF_01416"/>
    </source>
</evidence>
<evidence type="ECO:0000256" key="1">
    <source>
        <dbReference type="ARBA" id="ARBA00004370"/>
    </source>
</evidence>
<dbReference type="InterPro" id="IPR000711">
    <property type="entry name" value="ATPase_OSCP/dsu"/>
</dbReference>
<gene>
    <name evidence="9" type="primary">atpH_2</name>
    <name evidence="8" type="synonym">atpH</name>
    <name evidence="9" type="ORF">NCTC10113_01440</name>
</gene>
<keyword evidence="7 8" id="KW-0066">ATP synthesis</keyword>
<sequence length="178" mass="20785">MKNLNEIVYNWSYALLDLAKEENKLHDITSQVVEIEKVIKANKEYLRYLNTYSVAFETKSKLIDEAFSKFNKYVVNFIKLAIQANVAKYLLIIFKKYIEMANKELNIKHGTIYTTTKLTAAEIAKFEKKLSNRLKTEVHLVNQIDENLIAGIKIKVEDYIFENSIEAYLDNFQKQSSN</sequence>
<evidence type="ECO:0000256" key="2">
    <source>
        <dbReference type="ARBA" id="ARBA00022448"/>
    </source>
</evidence>
<dbReference type="GO" id="GO:0005886">
    <property type="term" value="C:plasma membrane"/>
    <property type="evidence" value="ECO:0007669"/>
    <property type="project" value="UniProtKB-SubCell"/>
</dbReference>
<keyword evidence="3 8" id="KW-0375">Hydrogen ion transport</keyword>
<geneLocation type="plasmid" evidence="9">
    <name>2</name>
</geneLocation>
<dbReference type="NCBIfam" id="TIGR01145">
    <property type="entry name" value="ATP_synt_delta"/>
    <property type="match status" value="1"/>
</dbReference>
<comment type="subcellular location">
    <subcellularLocation>
        <location evidence="8">Cell membrane</location>
        <topology evidence="8">Peripheral membrane protein</topology>
    </subcellularLocation>
    <subcellularLocation>
        <location evidence="1">Membrane</location>
    </subcellularLocation>
</comment>
<dbReference type="InterPro" id="IPR026015">
    <property type="entry name" value="ATP_synth_OSCP/delta_N_sf"/>
</dbReference>
<proteinExistence type="inferred from homology"/>
<dbReference type="GO" id="GO:0046933">
    <property type="term" value="F:proton-transporting ATP synthase activity, rotational mechanism"/>
    <property type="evidence" value="ECO:0007669"/>
    <property type="project" value="UniProtKB-UniRule"/>
</dbReference>
<dbReference type="EMBL" id="LR214939">
    <property type="protein sequence ID" value="VEU56531.1"/>
    <property type="molecule type" value="Genomic_DNA"/>
</dbReference>
<protein>
    <recommendedName>
        <fullName evidence="8">ATP synthase subunit delta</fullName>
    </recommendedName>
    <alternativeName>
        <fullName evidence="8">ATP synthase F(1) sector subunit delta</fullName>
    </alternativeName>
    <alternativeName>
        <fullName evidence="8">F-type ATPase subunit delta</fullName>
        <shortName evidence="8">F-ATPase subunit delta</shortName>
    </alternativeName>
</protein>
<keyword evidence="5 8" id="KW-0472">Membrane</keyword>
<comment type="function">
    <text evidence="8">This protein is part of the stalk that links CF(0) to CF(1). It either transmits conformational changes from CF(0) to CF(1) or is implicated in proton conduction.</text>
</comment>
<keyword evidence="9" id="KW-0614">Plasmid</keyword>
<dbReference type="PROSITE" id="PS00389">
    <property type="entry name" value="ATPASE_DELTA"/>
    <property type="match status" value="1"/>
</dbReference>
<evidence type="ECO:0000256" key="5">
    <source>
        <dbReference type="ARBA" id="ARBA00023136"/>
    </source>
</evidence>
<evidence type="ECO:0000256" key="6">
    <source>
        <dbReference type="ARBA" id="ARBA00023196"/>
    </source>
</evidence>
<comment type="similarity">
    <text evidence="8">Belongs to the ATPase delta chain family.</text>
</comment>
<keyword evidence="6 8" id="KW-0139">CF(1)</keyword>
<comment type="function">
    <text evidence="8">F(1)F(0) ATP synthase produces ATP from ADP in the presence of a proton or sodium gradient. F-type ATPases consist of two structural domains, F(1) containing the extramembraneous catalytic core and F(0) containing the membrane proton channel, linked together by a central stalk and a peripheral stalk. During catalysis, ATP synthesis in the catalytic domain of F(1) is coupled via a rotary mechanism of the central stalk subunits to proton translocation.</text>
</comment>
<keyword evidence="8" id="KW-1003">Cell membrane</keyword>
<keyword evidence="2 8" id="KW-0813">Transport</keyword>
<name>A0A448ZZ80_METSV</name>
<dbReference type="Pfam" id="PF00213">
    <property type="entry name" value="OSCP"/>
    <property type="match status" value="1"/>
</dbReference>
<dbReference type="HAMAP" id="MF_01416">
    <property type="entry name" value="ATP_synth_delta_bact"/>
    <property type="match status" value="1"/>
</dbReference>
<dbReference type="Gene3D" id="1.10.520.20">
    <property type="entry name" value="N-terminal domain of the delta subunit of the F1F0-ATP synthase"/>
    <property type="match status" value="1"/>
</dbReference>
<evidence type="ECO:0000256" key="7">
    <source>
        <dbReference type="ARBA" id="ARBA00023310"/>
    </source>
</evidence>
<evidence type="ECO:0000256" key="3">
    <source>
        <dbReference type="ARBA" id="ARBA00022781"/>
    </source>
</evidence>
<dbReference type="NCBIfam" id="NF009975">
    <property type="entry name" value="PRK13436.1"/>
    <property type="match status" value="1"/>
</dbReference>
<accession>A0A448ZZ80</accession>
<dbReference type="AlphaFoldDB" id="A0A448ZZ80"/>
<dbReference type="SUPFAM" id="SSF47928">
    <property type="entry name" value="N-terminal domain of the delta subunit of the F1F0-ATP synthase"/>
    <property type="match status" value="1"/>
</dbReference>
<reference evidence="9" key="1">
    <citation type="submission" date="2019-01" db="EMBL/GenBank/DDBJ databases">
        <authorList>
            <consortium name="Pathogen Informatics"/>
        </authorList>
    </citation>
    <scope>NUCLEOTIDE SEQUENCE [LARGE SCALE GENOMIC DNA]</scope>
    <source>
        <strain evidence="9">NCTC10113</strain>
    </source>
</reference>
<dbReference type="InterPro" id="IPR020781">
    <property type="entry name" value="ATPase_OSCP/d_CS"/>
</dbReference>
<organism evidence="9">
    <name type="scientific">Metamycoplasma salivarium</name>
    <name type="common">Mycoplasma salivarium</name>
    <dbReference type="NCBI Taxonomy" id="2124"/>
    <lineage>
        <taxon>Bacteria</taxon>
        <taxon>Bacillati</taxon>
        <taxon>Mycoplasmatota</taxon>
        <taxon>Mycoplasmoidales</taxon>
        <taxon>Metamycoplasmataceae</taxon>
        <taxon>Metamycoplasma</taxon>
    </lineage>
</organism>
<evidence type="ECO:0000313" key="9">
    <source>
        <dbReference type="EMBL" id="VEU56531.1"/>
    </source>
</evidence>
<keyword evidence="4 8" id="KW-0406">Ion transport</keyword>
<dbReference type="RefSeq" id="WP_024544373.1">
    <property type="nucleotide sequence ID" value="NZ_LR214938.2"/>
</dbReference>
<evidence type="ECO:0000256" key="4">
    <source>
        <dbReference type="ARBA" id="ARBA00023065"/>
    </source>
</evidence>
<dbReference type="PRINTS" id="PR00125">
    <property type="entry name" value="ATPASEDELTA"/>
</dbReference>
<dbReference type="PANTHER" id="PTHR11910">
    <property type="entry name" value="ATP SYNTHASE DELTA CHAIN"/>
    <property type="match status" value="1"/>
</dbReference>